<protein>
    <submittedName>
        <fullName evidence="1">Uncharacterized protein</fullName>
    </submittedName>
</protein>
<proteinExistence type="predicted"/>
<sequence>MCLLTTSCSKPTLRAPTPWNPSLFTIPCFKMASYPITILSHLLSRSAVVSCCLIKAENCIV</sequence>
<name>A0A2P2QLS3_RHIMU</name>
<accession>A0A2P2QLS3</accession>
<reference evidence="1" key="1">
    <citation type="submission" date="2018-02" db="EMBL/GenBank/DDBJ databases">
        <title>Rhizophora mucronata_Transcriptome.</title>
        <authorList>
            <person name="Meera S.P."/>
            <person name="Sreeshan A."/>
            <person name="Augustine A."/>
        </authorList>
    </citation>
    <scope>NUCLEOTIDE SEQUENCE</scope>
    <source>
        <tissue evidence="1">Leaf</tissue>
    </source>
</reference>
<evidence type="ECO:0000313" key="1">
    <source>
        <dbReference type="EMBL" id="MBX67934.1"/>
    </source>
</evidence>
<organism evidence="1">
    <name type="scientific">Rhizophora mucronata</name>
    <name type="common">Asiatic mangrove</name>
    <dbReference type="NCBI Taxonomy" id="61149"/>
    <lineage>
        <taxon>Eukaryota</taxon>
        <taxon>Viridiplantae</taxon>
        <taxon>Streptophyta</taxon>
        <taxon>Embryophyta</taxon>
        <taxon>Tracheophyta</taxon>
        <taxon>Spermatophyta</taxon>
        <taxon>Magnoliopsida</taxon>
        <taxon>eudicotyledons</taxon>
        <taxon>Gunneridae</taxon>
        <taxon>Pentapetalae</taxon>
        <taxon>rosids</taxon>
        <taxon>fabids</taxon>
        <taxon>Malpighiales</taxon>
        <taxon>Rhizophoraceae</taxon>
        <taxon>Rhizophora</taxon>
    </lineage>
</organism>
<dbReference type="AlphaFoldDB" id="A0A2P2QLS3"/>
<dbReference type="EMBL" id="GGEC01087450">
    <property type="protein sequence ID" value="MBX67934.1"/>
    <property type="molecule type" value="Transcribed_RNA"/>
</dbReference>